<dbReference type="GO" id="GO:0006574">
    <property type="term" value="P:L-valine catabolic process"/>
    <property type="evidence" value="ECO:0007669"/>
    <property type="project" value="TreeGrafter"/>
</dbReference>
<dbReference type="PANTHER" id="PTHR43176:SF3">
    <property type="entry name" value="3-HYDROXYISOBUTYRYL-COA HYDROLASE, MITOCHONDRIAL"/>
    <property type="match status" value="1"/>
</dbReference>
<accession>A0A2N7RYZ7</accession>
<dbReference type="InterPro" id="IPR029045">
    <property type="entry name" value="ClpP/crotonase-like_dom_sf"/>
</dbReference>
<proteinExistence type="predicted"/>
<evidence type="ECO:0000313" key="5">
    <source>
        <dbReference type="EMBL" id="PMQ19116.1"/>
    </source>
</evidence>
<evidence type="ECO:0000256" key="2">
    <source>
        <dbReference type="ARBA" id="ARBA00011915"/>
    </source>
</evidence>
<dbReference type="GeneID" id="303186254"/>
<dbReference type="RefSeq" id="WP_013350006.1">
    <property type="nucleotide sequence ID" value="NZ_JABUYH010000014.1"/>
</dbReference>
<dbReference type="InterPro" id="IPR045004">
    <property type="entry name" value="ECH_dom"/>
</dbReference>
<dbReference type="EMBL" id="PNQX01000003">
    <property type="protein sequence ID" value="PMQ19116.1"/>
    <property type="molecule type" value="Genomic_DNA"/>
</dbReference>
<dbReference type="NCBIfam" id="NF004127">
    <property type="entry name" value="PRK05617.1"/>
    <property type="match status" value="1"/>
</dbReference>
<evidence type="ECO:0000256" key="1">
    <source>
        <dbReference type="ARBA" id="ARBA00001709"/>
    </source>
</evidence>
<dbReference type="InterPro" id="IPR032259">
    <property type="entry name" value="HIBYL-CoA-H"/>
</dbReference>
<dbReference type="GO" id="GO:0003860">
    <property type="term" value="F:3-hydroxyisobutyryl-CoA hydrolase activity"/>
    <property type="evidence" value="ECO:0007669"/>
    <property type="project" value="UniProtKB-EC"/>
</dbReference>
<reference evidence="5 6" key="1">
    <citation type="journal article" date="2017" name="Elife">
        <title>Extensive horizontal gene transfer in cheese-associated bacteria.</title>
        <authorList>
            <person name="Bonham K.S."/>
            <person name="Wolfe B.E."/>
            <person name="Dutton R.J."/>
        </authorList>
    </citation>
    <scope>NUCLEOTIDE SEQUENCE [LARGE SCALE GENOMIC DNA]</scope>
    <source>
        <strain evidence="5 6">JB182</strain>
    </source>
</reference>
<keyword evidence="3" id="KW-0378">Hydrolase</keyword>
<protein>
    <recommendedName>
        <fullName evidence="2">3-hydroxyisobutyryl-CoA hydrolase</fullName>
        <ecNumber evidence="2">3.1.2.4</ecNumber>
    </recommendedName>
</protein>
<comment type="caution">
    <text evidence="5">The sequence shown here is derived from an EMBL/GenBank/DDBJ whole genome shotgun (WGS) entry which is preliminary data.</text>
</comment>
<dbReference type="EC" id="3.1.2.4" evidence="2"/>
<dbReference type="Pfam" id="PF16113">
    <property type="entry name" value="ECH_2"/>
    <property type="match status" value="1"/>
</dbReference>
<dbReference type="Gene3D" id="3.90.226.10">
    <property type="entry name" value="2-enoyl-CoA Hydratase, Chain A, domain 1"/>
    <property type="match status" value="1"/>
</dbReference>
<dbReference type="CDD" id="cd06558">
    <property type="entry name" value="crotonase-like"/>
    <property type="match status" value="1"/>
</dbReference>
<dbReference type="GO" id="GO:0005829">
    <property type="term" value="C:cytosol"/>
    <property type="evidence" value="ECO:0007669"/>
    <property type="project" value="TreeGrafter"/>
</dbReference>
<evidence type="ECO:0000259" key="4">
    <source>
        <dbReference type="Pfam" id="PF16113"/>
    </source>
</evidence>
<dbReference type="Proteomes" id="UP000235739">
    <property type="component" value="Unassembled WGS sequence"/>
</dbReference>
<name>A0A2N7RYZ7_9MICC</name>
<evidence type="ECO:0000313" key="6">
    <source>
        <dbReference type="Proteomes" id="UP000235739"/>
    </source>
</evidence>
<keyword evidence="5" id="KW-0413">Isomerase</keyword>
<dbReference type="AlphaFoldDB" id="A0A2N7RYZ7"/>
<dbReference type="PANTHER" id="PTHR43176">
    <property type="entry name" value="3-HYDROXYISOBUTYRYL-COA HYDROLASE-RELATED"/>
    <property type="match status" value="1"/>
</dbReference>
<evidence type="ECO:0000256" key="3">
    <source>
        <dbReference type="ARBA" id="ARBA00022801"/>
    </source>
</evidence>
<organism evidence="5 6">
    <name type="scientific">Glutamicibacter arilaitensis</name>
    <dbReference type="NCBI Taxonomy" id="256701"/>
    <lineage>
        <taxon>Bacteria</taxon>
        <taxon>Bacillati</taxon>
        <taxon>Actinomycetota</taxon>
        <taxon>Actinomycetes</taxon>
        <taxon>Micrococcales</taxon>
        <taxon>Micrococcaceae</taxon>
        <taxon>Glutamicibacter</taxon>
    </lineage>
</organism>
<dbReference type="SUPFAM" id="SSF52096">
    <property type="entry name" value="ClpP/crotonase"/>
    <property type="match status" value="1"/>
</dbReference>
<comment type="catalytic activity">
    <reaction evidence="1">
        <text>3-hydroxy-2-methylpropanoyl-CoA + H2O = 3-hydroxy-2-methylpropanoate + CoA + H(+)</text>
        <dbReference type="Rhea" id="RHEA:20888"/>
        <dbReference type="ChEBI" id="CHEBI:11805"/>
        <dbReference type="ChEBI" id="CHEBI:15377"/>
        <dbReference type="ChEBI" id="CHEBI:15378"/>
        <dbReference type="ChEBI" id="CHEBI:57287"/>
        <dbReference type="ChEBI" id="CHEBI:57340"/>
        <dbReference type="EC" id="3.1.2.4"/>
    </reaction>
</comment>
<feature type="domain" description="Enoyl-CoA hydratase/isomerase" evidence="4">
    <location>
        <begin position="22"/>
        <end position="346"/>
    </location>
</feature>
<gene>
    <name evidence="5" type="ORF">CIK84_17410</name>
</gene>
<sequence>MENQSPATAAPSQIISTVHGPIGHIELNRDAKLNALNLDMLNELSRVLRAWAQDSSISLVLLTGRGQRAFCAGGDIADFHAAITTGRHQDFANLLATEFDLDYLISTYPKPLISLAHGITMGGGIGLASHAPVRLVTANAAMGMPEAKIGYTPDVGGSHLLASAPGHFGEYYAMSAQSFTGADAVLLGFADVVVTEGFAENILDELDEFVGLNAGEIAAAIEVMHGAPESFALEMDQGWIDHAFGAVTPQEVFDRLQHMVHPSAQRAAQQLAANSPTSVASAFYNVRAAREEQDLRSALDRELRLARYLMYRPDLAEGIRAQVIDKDRNPTWSPASLEEVDHAALRSLAEGTED</sequence>
<dbReference type="GO" id="GO:0016853">
    <property type="term" value="F:isomerase activity"/>
    <property type="evidence" value="ECO:0007669"/>
    <property type="project" value="UniProtKB-KW"/>
</dbReference>